<dbReference type="InterPro" id="IPR036638">
    <property type="entry name" value="HLH_DNA-bd_sf"/>
</dbReference>
<gene>
    <name evidence="2" type="ORF">BSP0115_LOCUS16928</name>
</gene>
<feature type="compositionally biased region" description="Low complexity" evidence="1">
    <location>
        <begin position="133"/>
        <end position="174"/>
    </location>
</feature>
<proteinExistence type="predicted"/>
<evidence type="ECO:0008006" key="3">
    <source>
        <dbReference type="Google" id="ProtNLM"/>
    </source>
</evidence>
<feature type="compositionally biased region" description="Low complexity" evidence="1">
    <location>
        <begin position="7"/>
        <end position="23"/>
    </location>
</feature>
<protein>
    <recommendedName>
        <fullName evidence="3">BHLH domain-containing protein</fullName>
    </recommendedName>
</protein>
<dbReference type="SUPFAM" id="SSF47459">
    <property type="entry name" value="HLH, helix-loop-helix DNA-binding domain"/>
    <property type="match status" value="1"/>
</dbReference>
<reference evidence="2" key="1">
    <citation type="submission" date="2021-01" db="EMBL/GenBank/DDBJ databases">
        <authorList>
            <person name="Corre E."/>
            <person name="Pelletier E."/>
            <person name="Niang G."/>
            <person name="Scheremetjew M."/>
            <person name="Finn R."/>
            <person name="Kale V."/>
            <person name="Holt S."/>
            <person name="Cochrane G."/>
            <person name="Meng A."/>
            <person name="Brown T."/>
            <person name="Cohen L."/>
        </authorList>
    </citation>
    <scope>NUCLEOTIDE SEQUENCE</scope>
    <source>
        <strain evidence="2">Ms1</strain>
    </source>
</reference>
<feature type="compositionally biased region" description="Low complexity" evidence="1">
    <location>
        <begin position="181"/>
        <end position="205"/>
    </location>
</feature>
<feature type="region of interest" description="Disordered" evidence="1">
    <location>
        <begin position="133"/>
        <end position="205"/>
    </location>
</feature>
<evidence type="ECO:0000256" key="1">
    <source>
        <dbReference type="SAM" id="MobiDB-lite"/>
    </source>
</evidence>
<accession>A0A7S1CN13</accession>
<evidence type="ECO:0000313" key="2">
    <source>
        <dbReference type="EMBL" id="CAD8923665.1"/>
    </source>
</evidence>
<dbReference type="AlphaFoldDB" id="A0A7S1CN13"/>
<name>A0A7S1CN13_9STRA</name>
<sequence length="205" mass="20347">MAGAGWGAASASSSWPSSGDVGEPSGGGGDDLRHSSAAGRARMQRIKAEHEAAVRDLKQKMRQGTMTRSQREQLRRATENGLCDELVQLLGMDVGASKLQALEMASAHIVALRRSNESLQAFIAASRAAMAERVATDGTPTPDGSTPSADADGKQAPVAVDDNASAVASASPTAAGGGGAKAAEATASPSAGSAAGGPVAAAHDA</sequence>
<dbReference type="EMBL" id="HBFS01025292">
    <property type="protein sequence ID" value="CAD8923665.1"/>
    <property type="molecule type" value="Transcribed_RNA"/>
</dbReference>
<dbReference type="GO" id="GO:0046983">
    <property type="term" value="F:protein dimerization activity"/>
    <property type="evidence" value="ECO:0007669"/>
    <property type="project" value="InterPro"/>
</dbReference>
<organism evidence="2">
    <name type="scientific">Bicosoecida sp. CB-2014</name>
    <dbReference type="NCBI Taxonomy" id="1486930"/>
    <lineage>
        <taxon>Eukaryota</taxon>
        <taxon>Sar</taxon>
        <taxon>Stramenopiles</taxon>
        <taxon>Bigyra</taxon>
        <taxon>Opalozoa</taxon>
        <taxon>Bicosoecida</taxon>
    </lineage>
</organism>
<feature type="region of interest" description="Disordered" evidence="1">
    <location>
        <begin position="1"/>
        <end position="49"/>
    </location>
</feature>